<dbReference type="Gene3D" id="1.10.287.2610">
    <property type="match status" value="1"/>
</dbReference>
<dbReference type="AlphaFoldDB" id="A0A1Q9DHQ9"/>
<sequence>MALRAMALRAVQQSLIRSRFMHPRVSETLLAAAAVAPEGGELWTSPRRMAFDHAVTEAELGLLSGAAQRAFSSGLFSQSAADCSLAPLASGAADEELLGLAVQELVACLAERFLQRAVSAGFSVHLSQTSDGDLKLADSLLAKLSPPSRKDLEENPLGAEQGYGYWAPHIDKANVPDYDVSAILYLSTMGEQFSGGAFAFNDADADRIVEPKMGRLLLFDSGPSNLHQVYPVLSGTRLALSVWFSRSLTKDAVGCTINWFREWPAEALSSVAQQQLTVNQVQLPNFDGSVKLFQVMHMSVEQASKKFLEQNKRHVYNTPTSYLELLSSFISVLAMKRKQVGTQQKRYKVGLEKIGDAEEQVSGLQQMLVEKKPKLEQTQKMVEEMMKVIEVDKAAAQEVSTKVAKEEAEAKNKAQATQNIKVLEECSILQQFRRATANGDGKYPCGKDDDDAADVDDDFVIV</sequence>
<dbReference type="OrthoDB" id="438715at2759"/>
<dbReference type="GO" id="GO:0051213">
    <property type="term" value="F:dioxygenase activity"/>
    <property type="evidence" value="ECO:0007669"/>
    <property type="project" value="UniProtKB-KW"/>
</dbReference>
<protein>
    <submittedName>
        <fullName evidence="8">Dynein heavy chain 7, axonemal</fullName>
    </submittedName>
</protein>
<dbReference type="GO" id="GO:0007018">
    <property type="term" value="P:microtubule-based movement"/>
    <property type="evidence" value="ECO:0007669"/>
    <property type="project" value="InterPro"/>
</dbReference>
<dbReference type="Proteomes" id="UP000186817">
    <property type="component" value="Unassembled WGS sequence"/>
</dbReference>
<dbReference type="Pfam" id="PF12780">
    <property type="entry name" value="AAA_8"/>
    <property type="match status" value="1"/>
</dbReference>
<keyword evidence="3" id="KW-0223">Dioxygenase</keyword>
<keyword evidence="2" id="KW-0479">Metal-binding</keyword>
<dbReference type="PANTHER" id="PTHR22878">
    <property type="entry name" value="DYNEIN HEAVY CHAIN 6, AXONEMAL-LIKE-RELATED"/>
    <property type="match status" value="1"/>
</dbReference>
<dbReference type="GO" id="GO:0016705">
    <property type="term" value="F:oxidoreductase activity, acting on paired donors, with incorporation or reduction of molecular oxygen"/>
    <property type="evidence" value="ECO:0007669"/>
    <property type="project" value="InterPro"/>
</dbReference>
<dbReference type="GO" id="GO:0031418">
    <property type="term" value="F:L-ascorbic acid binding"/>
    <property type="evidence" value="ECO:0007669"/>
    <property type="project" value="InterPro"/>
</dbReference>
<dbReference type="PROSITE" id="PS51471">
    <property type="entry name" value="FE2OG_OXY"/>
    <property type="match status" value="1"/>
</dbReference>
<dbReference type="GO" id="GO:0030286">
    <property type="term" value="C:dynein complex"/>
    <property type="evidence" value="ECO:0007669"/>
    <property type="project" value="InterPro"/>
</dbReference>
<dbReference type="InterPro" id="IPR006620">
    <property type="entry name" value="Pro_4_hyd_alph"/>
</dbReference>
<feature type="region of interest" description="Disordered" evidence="6">
    <location>
        <begin position="437"/>
        <end position="456"/>
    </location>
</feature>
<dbReference type="EMBL" id="LSRX01000532">
    <property type="protein sequence ID" value="OLP94715.1"/>
    <property type="molecule type" value="Genomic_DNA"/>
</dbReference>
<dbReference type="InterPro" id="IPR005123">
    <property type="entry name" value="Oxoglu/Fe-dep_dioxygenase_dom"/>
</dbReference>
<evidence type="ECO:0000256" key="4">
    <source>
        <dbReference type="ARBA" id="ARBA00023002"/>
    </source>
</evidence>
<dbReference type="InterPro" id="IPR024317">
    <property type="entry name" value="Dynein_heavy_chain_D4_dom"/>
</dbReference>
<feature type="domain" description="Fe2OG dioxygenase" evidence="7">
    <location>
        <begin position="136"/>
        <end position="247"/>
    </location>
</feature>
<dbReference type="Gene3D" id="2.60.120.620">
    <property type="entry name" value="q2cbj1_9rhob like domain"/>
    <property type="match status" value="1"/>
</dbReference>
<evidence type="ECO:0000256" key="6">
    <source>
        <dbReference type="SAM" id="MobiDB-lite"/>
    </source>
</evidence>
<evidence type="ECO:0000313" key="9">
    <source>
        <dbReference type="Proteomes" id="UP000186817"/>
    </source>
</evidence>
<accession>A0A1Q9DHQ9</accession>
<dbReference type="PANTHER" id="PTHR22878:SF68">
    <property type="entry name" value="DYNEIN HEAVY CHAIN 6, AXONEMAL-LIKE"/>
    <property type="match status" value="1"/>
</dbReference>
<dbReference type="GO" id="GO:0045505">
    <property type="term" value="F:dynein intermediate chain binding"/>
    <property type="evidence" value="ECO:0007669"/>
    <property type="project" value="InterPro"/>
</dbReference>
<evidence type="ECO:0000259" key="7">
    <source>
        <dbReference type="PROSITE" id="PS51471"/>
    </source>
</evidence>
<dbReference type="InterPro" id="IPR026983">
    <property type="entry name" value="DHC"/>
</dbReference>
<dbReference type="Pfam" id="PF13640">
    <property type="entry name" value="2OG-FeII_Oxy_3"/>
    <property type="match status" value="1"/>
</dbReference>
<keyword evidence="9" id="KW-1185">Reference proteome</keyword>
<evidence type="ECO:0000256" key="1">
    <source>
        <dbReference type="ARBA" id="ARBA00001961"/>
    </source>
</evidence>
<proteinExistence type="predicted"/>
<comment type="caution">
    <text evidence="8">The sequence shown here is derived from an EMBL/GenBank/DDBJ whole genome shotgun (WGS) entry which is preliminary data.</text>
</comment>
<dbReference type="SMART" id="SM00702">
    <property type="entry name" value="P4Hc"/>
    <property type="match status" value="1"/>
</dbReference>
<keyword evidence="4" id="KW-0560">Oxidoreductase</keyword>
<evidence type="ECO:0000313" key="8">
    <source>
        <dbReference type="EMBL" id="OLP94715.1"/>
    </source>
</evidence>
<dbReference type="GO" id="GO:0005506">
    <property type="term" value="F:iron ion binding"/>
    <property type="evidence" value="ECO:0007669"/>
    <property type="project" value="InterPro"/>
</dbReference>
<evidence type="ECO:0000256" key="2">
    <source>
        <dbReference type="ARBA" id="ARBA00022723"/>
    </source>
</evidence>
<name>A0A1Q9DHQ9_SYMMI</name>
<reference evidence="8 9" key="1">
    <citation type="submission" date="2016-02" db="EMBL/GenBank/DDBJ databases">
        <title>Genome analysis of coral dinoflagellate symbionts highlights evolutionary adaptations to a symbiotic lifestyle.</title>
        <authorList>
            <person name="Aranda M."/>
            <person name="Li Y."/>
            <person name="Liew Y.J."/>
            <person name="Baumgarten S."/>
            <person name="Simakov O."/>
            <person name="Wilson M."/>
            <person name="Piel J."/>
            <person name="Ashoor H."/>
            <person name="Bougouffa S."/>
            <person name="Bajic V.B."/>
            <person name="Ryu T."/>
            <person name="Ravasi T."/>
            <person name="Bayer T."/>
            <person name="Micklem G."/>
            <person name="Kim H."/>
            <person name="Bhak J."/>
            <person name="Lajeunesse T.C."/>
            <person name="Voolstra C.R."/>
        </authorList>
    </citation>
    <scope>NUCLEOTIDE SEQUENCE [LARGE SCALE GENOMIC DNA]</scope>
    <source>
        <strain evidence="8 9">CCMP2467</strain>
    </source>
</reference>
<comment type="cofactor">
    <cofactor evidence="1">
        <name>L-ascorbate</name>
        <dbReference type="ChEBI" id="CHEBI:38290"/>
    </cofactor>
</comment>
<gene>
    <name evidence="8" type="primary">DNAH7</name>
    <name evidence="8" type="ORF">AK812_SmicGene23253</name>
</gene>
<evidence type="ECO:0000256" key="3">
    <source>
        <dbReference type="ARBA" id="ARBA00022964"/>
    </source>
</evidence>
<evidence type="ECO:0000256" key="5">
    <source>
        <dbReference type="ARBA" id="ARBA00023004"/>
    </source>
</evidence>
<keyword evidence="5" id="KW-0408">Iron</keyword>
<dbReference type="InterPro" id="IPR044862">
    <property type="entry name" value="Pro_4_hyd_alph_FE2OG_OXY"/>
</dbReference>
<organism evidence="8 9">
    <name type="scientific">Symbiodinium microadriaticum</name>
    <name type="common">Dinoflagellate</name>
    <name type="synonym">Zooxanthella microadriatica</name>
    <dbReference type="NCBI Taxonomy" id="2951"/>
    <lineage>
        <taxon>Eukaryota</taxon>
        <taxon>Sar</taxon>
        <taxon>Alveolata</taxon>
        <taxon>Dinophyceae</taxon>
        <taxon>Suessiales</taxon>
        <taxon>Symbiodiniaceae</taxon>
        <taxon>Symbiodinium</taxon>
    </lineage>
</organism>
<dbReference type="GO" id="GO:0051959">
    <property type="term" value="F:dynein light intermediate chain binding"/>
    <property type="evidence" value="ECO:0007669"/>
    <property type="project" value="InterPro"/>
</dbReference>